<evidence type="ECO:0000313" key="3">
    <source>
        <dbReference type="Proteomes" id="UP000041254"/>
    </source>
</evidence>
<reference evidence="2 3" key="1">
    <citation type="submission" date="2014-11" db="EMBL/GenBank/DDBJ databases">
        <authorList>
            <person name="Zhu J."/>
            <person name="Qi W."/>
            <person name="Song R."/>
        </authorList>
    </citation>
    <scope>NUCLEOTIDE SEQUENCE [LARGE SCALE GENOMIC DNA]</scope>
</reference>
<dbReference type="EMBL" id="CDMY01000276">
    <property type="protein sequence ID" value="CEL99235.1"/>
    <property type="molecule type" value="Genomic_DNA"/>
</dbReference>
<keyword evidence="3" id="KW-1185">Reference proteome</keyword>
<evidence type="ECO:0000256" key="1">
    <source>
        <dbReference type="SAM" id="MobiDB-lite"/>
    </source>
</evidence>
<feature type="region of interest" description="Disordered" evidence="1">
    <location>
        <begin position="1"/>
        <end position="49"/>
    </location>
</feature>
<feature type="region of interest" description="Disordered" evidence="1">
    <location>
        <begin position="367"/>
        <end position="399"/>
    </location>
</feature>
<evidence type="ECO:0000313" key="2">
    <source>
        <dbReference type="EMBL" id="CEL99235.1"/>
    </source>
</evidence>
<protein>
    <submittedName>
        <fullName evidence="2">Uncharacterized protein</fullName>
    </submittedName>
</protein>
<dbReference type="VEuPathDB" id="CryptoDB:Vbra_12518"/>
<dbReference type="AlphaFoldDB" id="A0A0G4EPP6"/>
<dbReference type="Proteomes" id="UP000041254">
    <property type="component" value="Unassembled WGS sequence"/>
</dbReference>
<name>A0A0G4EPP6_VITBC</name>
<feature type="compositionally biased region" description="Basic and acidic residues" evidence="1">
    <location>
        <begin position="368"/>
        <end position="379"/>
    </location>
</feature>
<accession>A0A0G4EPP6</accession>
<sequence>MDTESESHISSGLETDSGDSGHDFFVPPAKLRQRRAAKPVTTEEEKRPGEVVIDLQHLLASLQEEDEGELEGLTDAQKERKWAKRREIGVVREYDVSLTSPAGEAASLLSAGQKEWACLEFCLAVEQGALSSRRLVAQCIETAREQSEDCNINVALTQRRFITLDCYRKIEVRLLPEILAETLTILSKEAEQAAPIAGHQATAEERQYFGILSKGRTVVFAVRKAGRVFTMHLLDPNIEQKRGPAIIVFTDPEKLRGYVEVIYSKDPLVRMMRDARYRCWIIRSRTMYVRPPNRPNFTSRHRVHEEAGIGTAQDQLDPKYPVSLTYTYVSSCATLNDHGTTKKYERTFTWSPFCGMTSGTVAQIIKAARRDAEKEGEGGRRKRRQKGRERVKKPRGGQI</sequence>
<gene>
    <name evidence="2" type="ORF">Vbra_12518</name>
</gene>
<dbReference type="InParanoid" id="A0A0G4EPP6"/>
<organism evidence="2 3">
    <name type="scientific">Vitrella brassicaformis (strain CCMP3155)</name>
    <dbReference type="NCBI Taxonomy" id="1169540"/>
    <lineage>
        <taxon>Eukaryota</taxon>
        <taxon>Sar</taxon>
        <taxon>Alveolata</taxon>
        <taxon>Colpodellida</taxon>
        <taxon>Vitrellaceae</taxon>
        <taxon>Vitrella</taxon>
    </lineage>
</organism>
<proteinExistence type="predicted"/>
<feature type="compositionally biased region" description="Basic residues" evidence="1">
    <location>
        <begin position="380"/>
        <end position="399"/>
    </location>
</feature>